<evidence type="ECO:0000313" key="3">
    <source>
        <dbReference type="Proteomes" id="UP001054837"/>
    </source>
</evidence>
<evidence type="ECO:0000256" key="1">
    <source>
        <dbReference type="SAM" id="MobiDB-lite"/>
    </source>
</evidence>
<dbReference type="AlphaFoldDB" id="A0AAV4V9V4"/>
<feature type="compositionally biased region" description="Low complexity" evidence="1">
    <location>
        <begin position="81"/>
        <end position="90"/>
    </location>
</feature>
<organism evidence="2 3">
    <name type="scientific">Caerostris darwini</name>
    <dbReference type="NCBI Taxonomy" id="1538125"/>
    <lineage>
        <taxon>Eukaryota</taxon>
        <taxon>Metazoa</taxon>
        <taxon>Ecdysozoa</taxon>
        <taxon>Arthropoda</taxon>
        <taxon>Chelicerata</taxon>
        <taxon>Arachnida</taxon>
        <taxon>Araneae</taxon>
        <taxon>Araneomorphae</taxon>
        <taxon>Entelegynae</taxon>
        <taxon>Araneoidea</taxon>
        <taxon>Araneidae</taxon>
        <taxon>Caerostris</taxon>
    </lineage>
</organism>
<dbReference type="EMBL" id="BPLQ01012679">
    <property type="protein sequence ID" value="GIY67030.1"/>
    <property type="molecule type" value="Genomic_DNA"/>
</dbReference>
<sequence length="142" mass="15238">MEKISFCRSAGSNQGPLDLQSNALPTELFRHAQSPVSLLRAYFLTVSETEDEDLASSRSLGGGDPVGTSSPECDGRVCPHGKAGAKAVGKTARTHGPAAEWRPVHRPLSHDLRFCFCRAQGGKITGELRTVILDILSRKVPV</sequence>
<protein>
    <submittedName>
        <fullName evidence="2">Uncharacterized protein</fullName>
    </submittedName>
</protein>
<evidence type="ECO:0000313" key="2">
    <source>
        <dbReference type="EMBL" id="GIY67030.1"/>
    </source>
</evidence>
<name>A0AAV4V9V4_9ARAC</name>
<dbReference type="Proteomes" id="UP001054837">
    <property type="component" value="Unassembled WGS sequence"/>
</dbReference>
<gene>
    <name evidence="2" type="ORF">CDAR_521181</name>
</gene>
<comment type="caution">
    <text evidence="2">The sequence shown here is derived from an EMBL/GenBank/DDBJ whole genome shotgun (WGS) entry which is preliminary data.</text>
</comment>
<feature type="region of interest" description="Disordered" evidence="1">
    <location>
        <begin position="51"/>
        <end position="99"/>
    </location>
</feature>
<accession>A0AAV4V9V4</accession>
<reference evidence="2 3" key="1">
    <citation type="submission" date="2021-06" db="EMBL/GenBank/DDBJ databases">
        <title>Caerostris darwini draft genome.</title>
        <authorList>
            <person name="Kono N."/>
            <person name="Arakawa K."/>
        </authorList>
    </citation>
    <scope>NUCLEOTIDE SEQUENCE [LARGE SCALE GENOMIC DNA]</scope>
</reference>
<keyword evidence="3" id="KW-1185">Reference proteome</keyword>
<proteinExistence type="predicted"/>